<feature type="chain" id="PRO_5024458756" evidence="1">
    <location>
        <begin position="20"/>
        <end position="1998"/>
    </location>
</feature>
<name>A0A5N4AH52_PHOPY</name>
<organism evidence="2 3">
    <name type="scientific">Photinus pyralis</name>
    <name type="common">Common eastern firefly</name>
    <name type="synonym">Lampyris pyralis</name>
    <dbReference type="NCBI Taxonomy" id="7054"/>
    <lineage>
        <taxon>Eukaryota</taxon>
        <taxon>Metazoa</taxon>
        <taxon>Ecdysozoa</taxon>
        <taxon>Arthropoda</taxon>
        <taxon>Hexapoda</taxon>
        <taxon>Insecta</taxon>
        <taxon>Pterygota</taxon>
        <taxon>Neoptera</taxon>
        <taxon>Endopterygota</taxon>
        <taxon>Coleoptera</taxon>
        <taxon>Polyphaga</taxon>
        <taxon>Elateriformia</taxon>
        <taxon>Elateroidea</taxon>
        <taxon>Lampyridae</taxon>
        <taxon>Lampyrinae</taxon>
        <taxon>Photinus</taxon>
    </lineage>
</organism>
<keyword evidence="1" id="KW-0732">Signal</keyword>
<dbReference type="Proteomes" id="UP000327044">
    <property type="component" value="Unassembled WGS sequence"/>
</dbReference>
<accession>A0A5N4AH52</accession>
<evidence type="ECO:0000313" key="2">
    <source>
        <dbReference type="EMBL" id="KAB0796634.1"/>
    </source>
</evidence>
<keyword evidence="3" id="KW-1185">Reference proteome</keyword>
<proteinExistence type="predicted"/>
<protein>
    <submittedName>
        <fullName evidence="2">Uncharacterized protein</fullName>
    </submittedName>
</protein>
<gene>
    <name evidence="2" type="ORF">PPYR_10695</name>
</gene>
<dbReference type="EMBL" id="VVIM01000007">
    <property type="protein sequence ID" value="KAB0796634.1"/>
    <property type="molecule type" value="Genomic_DNA"/>
</dbReference>
<comment type="caution">
    <text evidence="2">The sequence shown here is derived from an EMBL/GenBank/DDBJ whole genome shotgun (WGS) entry which is preliminary data.</text>
</comment>
<feature type="signal peptide" evidence="1">
    <location>
        <begin position="1"/>
        <end position="19"/>
    </location>
</feature>
<evidence type="ECO:0000313" key="3">
    <source>
        <dbReference type="Proteomes" id="UP000327044"/>
    </source>
</evidence>
<dbReference type="InParanoid" id="A0A5N4AH52"/>
<sequence length="1998" mass="239855">MAKLAIFLLVAVAFQASFAVPTYYEDNTLFKYLNEIRTEVQDITLYLEKDFPEDRLAHKTVTWQCQKLVEAIQVIINKLHEETFTYQSEGVGIFREVVSILKEVRDSLKQITLYNEITNIHEVKKNFIVSINLVLERFEKLVQLTYKLYPEFQYTLKYLFVDFLTTLRGIRSHFIHINEGLEVVKTPRVLIKEIHEYTNELTQLLQEAVHPTQIKVALREYLIVVNEIVRKLQEETIMGHKELDLVLHQLTNKLREIVYPVMEIMAENTVDVKAFRTQIISNLREVVAIFEQLVQLCEDKVLPVEIKTLLVRVIYHYFYAVKHVIQETRFGNKIGFYTPKYYSTEYYGKHGYGLYEKEFHNRFYTPYKYESNYEIPFEYKNIEKNYYNPYRYETLFPIRKFEAESMYGKSLEWNKYESNVAVPSFNEGNTLFKYLNQIRSEVQDITLYLEKDFPEDRLALKTVTWQSHKLVEAIEVIINKLHEETFTYQTEIFREVVSLLKEVRDSLKQFTVYNEITNIHEIKKNFIVSINVVLERFEKLVNITYKLYPEFQYTLKYLFVDFVNTLHGIRSHFIHINEGLEVVQTPRVLIKQIHDYTNELTQLLQEFVHPTQIKVALREYLIVVNEIVRKLQEETVLGHKELDLVLHQLTIKLREIVYPIMEIMTENTVDVTVFRTQIISNLREVVAIFEQLVQLCEDKVLPVEIRTLLVRVIYHYFYAVKHVIQETRFGNKIGFYTPKYYSTEFYGKHGYGLYEKEFHNRFYTPYQYETKYYNIPFEYKNIENNYYNPYSYETLFPVHQNQIESFYCKNLQWNKYESPKDLVLTVQMLVKRIFNRFEHNTWEVTDVNTVLLHNIREFITVLDNISEKFETKMTFERSLHTEKYVEEFIYSIKEIKRELKQTINTEVFTNLPELKIRFLRYIEVVAAEFCRLIENQQVYGLESFVVKDIFNKFISFLNKVSYERSYVSEHYPIKGFNGFSSKYYKDNTIASFAVPTFYEDNTLLKYVSEIRNEVQDITLYLEKDFPEDRLALKTVTWQCHKLVEAIQVIINKLHEETFTYQSEGVGIFREVVSLLKEVRDSLKQITLYNEITNIHEVKKNFIVSINLVLERFEKLVQLTYKLYPEFQYTLKYLFVDFLTTIRGIRSHFIHINEGLEVVKAPRVLIKEIHEYTNEVTQLLQEVVHPTQIKVALREYLIAVNEIVRKLQEETVIGHKELDLVLHQLTNKLREIVYPVMEIMAENTVDVKVFRTQIISNLREVVAIFEQLVQLCEDKVLPVEIKTLLVRVIYQYFYAVKHVIQETRFGNKIGFYTPKYYSTEYYGKHGYGLYEKEFHNRFYTPYKYESNYEIPFEYKNIEKNYYNPYRYETLFPIRKFEAESMYGKSLEWNKYESNVAVPSFNEGNTLFKYLNQIRSEVQDITLYLEKDFPEDRLALKTVTWQSHKLVEAIEVIINKLHEETFTYQTEIFREVVSLLKEVRDSLKQFTVYNEITNIHEIKKNFIVSINVVLERFEKLVNITYKLYPEFQYTLKYLFVDFVNTLHGIRSHFIHINEGLEVVQTPRVLIKQIHDYTNELTQLLQEFVHPTQIKVALREYLIVVNEIVRKLQEETVLGHKELDLVLHQLTNKLREIVYPIMEIMTENTVDVKVFRTKIITNLREVVAIFEQLVQLCEDKVLPVEIKTLLVRVIYHYFYAVKHVIQETRFGNKIGFYTPKYYTTEFYGKHGYGLYEKEFHNRFYTPYQYETKYYNIPFEYKNIENNYYNPYSYETLFPVHQNQIESFYGKNLQWNKYESPKDLVLTVQMLVKRIFNRFEQNTWEVTDVNTVLLHNIREFINVLDNISEKFENKMTFERSLHTEKYVEEFIYRIKQIKRELQQTISNEVFTNLPELKIRFLRYIENQQVYGLESFLIKDVFNRFISFLNKVSYERSYVSEHYPIKGFNGFSSKYYKDNTIVPSNYNSYSHGLPTVYNQLTLKSQFFAFSVLQNIFSAISHKLDWIN</sequence>
<evidence type="ECO:0000256" key="1">
    <source>
        <dbReference type="SAM" id="SignalP"/>
    </source>
</evidence>
<reference evidence="2 3" key="1">
    <citation type="journal article" date="2018" name="Elife">
        <title>Firefly genomes illuminate parallel origins of bioluminescence in beetles.</title>
        <authorList>
            <person name="Fallon T.R."/>
            <person name="Lower S.E."/>
            <person name="Chang C.H."/>
            <person name="Bessho-Uehara M."/>
            <person name="Martin G.J."/>
            <person name="Bewick A.J."/>
            <person name="Behringer M."/>
            <person name="Debat H.J."/>
            <person name="Wong I."/>
            <person name="Day J.C."/>
            <person name="Suvorov A."/>
            <person name="Silva C.J."/>
            <person name="Stanger-Hall K.F."/>
            <person name="Hall D.W."/>
            <person name="Schmitz R.J."/>
            <person name="Nelson D.R."/>
            <person name="Lewis S.M."/>
            <person name="Shigenobu S."/>
            <person name="Bybee S.M."/>
            <person name="Larracuente A.M."/>
            <person name="Oba Y."/>
            <person name="Weng J.K."/>
        </authorList>
    </citation>
    <scope>NUCLEOTIDE SEQUENCE [LARGE SCALE GENOMIC DNA]</scope>
    <source>
        <strain evidence="2">1611_PpyrPB1</strain>
        <tissue evidence="2">Whole body</tissue>
    </source>
</reference>